<sequence>MPLMLRRFPAISLLCLSLALPLSTTSHAAPAYEVPRTTDLRADGRLARERNLPLLIMFSQDGCGYCDQVREKFLEPMRKSGEYTDKVIMRIIKVDRFADIRDFDGRMREPDEIAARYQASVTPTVVFVDYRGHQLAERVLGITTPAFYGGELDDAIDVALQHLRPLNVSLQ</sequence>
<dbReference type="Pfam" id="PF13098">
    <property type="entry name" value="Thioredoxin_2"/>
    <property type="match status" value="1"/>
</dbReference>
<dbReference type="Proteomes" id="UP000294914">
    <property type="component" value="Unassembled WGS sequence"/>
</dbReference>
<keyword evidence="5" id="KW-1185">Reference proteome</keyword>
<comment type="caution">
    <text evidence="4">The sequence shown here is derived from an EMBL/GenBank/DDBJ whole genome shotgun (WGS) entry which is preliminary data.</text>
</comment>
<feature type="domain" description="Thioredoxin-like fold" evidence="3">
    <location>
        <begin position="48"/>
        <end position="145"/>
    </location>
</feature>
<dbReference type="EMBL" id="SOQX01000001">
    <property type="protein sequence ID" value="TDY03739.1"/>
    <property type="molecule type" value="Genomic_DNA"/>
</dbReference>
<keyword evidence="2" id="KW-0732">Signal</keyword>
<dbReference type="Gene3D" id="3.40.30.10">
    <property type="entry name" value="Glutaredoxin"/>
    <property type="match status" value="1"/>
</dbReference>
<dbReference type="InterPro" id="IPR036249">
    <property type="entry name" value="Thioredoxin-like_sf"/>
</dbReference>
<protein>
    <submittedName>
        <fullName evidence="4">Thioredoxin-related protein</fullName>
    </submittedName>
</protein>
<proteinExistence type="predicted"/>
<organism evidence="4 5">
    <name type="scientific">Thiohalophilus thiocyanatoxydans</name>
    <dbReference type="NCBI Taxonomy" id="381308"/>
    <lineage>
        <taxon>Bacteria</taxon>
        <taxon>Pseudomonadati</taxon>
        <taxon>Pseudomonadota</taxon>
        <taxon>Gammaproteobacteria</taxon>
        <taxon>Thiohalomonadales</taxon>
        <taxon>Thiohalophilaceae</taxon>
        <taxon>Thiohalophilus</taxon>
    </lineage>
</organism>
<dbReference type="SUPFAM" id="SSF52833">
    <property type="entry name" value="Thioredoxin-like"/>
    <property type="match status" value="1"/>
</dbReference>
<reference evidence="4 5" key="1">
    <citation type="submission" date="2019-03" db="EMBL/GenBank/DDBJ databases">
        <title>Genomic Encyclopedia of Type Strains, Phase IV (KMG-IV): sequencing the most valuable type-strain genomes for metagenomic binning, comparative biology and taxonomic classification.</title>
        <authorList>
            <person name="Goeker M."/>
        </authorList>
    </citation>
    <scope>NUCLEOTIDE SEQUENCE [LARGE SCALE GENOMIC DNA]</scope>
    <source>
        <strain evidence="4 5">DSM 16326</strain>
    </source>
</reference>
<evidence type="ECO:0000313" key="5">
    <source>
        <dbReference type="Proteomes" id="UP000294914"/>
    </source>
</evidence>
<dbReference type="InterPro" id="IPR017937">
    <property type="entry name" value="Thioredoxin_CS"/>
</dbReference>
<evidence type="ECO:0000259" key="3">
    <source>
        <dbReference type="Pfam" id="PF13098"/>
    </source>
</evidence>
<dbReference type="InterPro" id="IPR012336">
    <property type="entry name" value="Thioredoxin-like_fold"/>
</dbReference>
<evidence type="ECO:0000313" key="4">
    <source>
        <dbReference type="EMBL" id="TDY03739.1"/>
    </source>
</evidence>
<accession>A0A4R8J0Q2</accession>
<gene>
    <name evidence="4" type="ORF">EDC23_0108</name>
</gene>
<dbReference type="PROSITE" id="PS00194">
    <property type="entry name" value="THIOREDOXIN_1"/>
    <property type="match status" value="1"/>
</dbReference>
<feature type="signal peptide" evidence="2">
    <location>
        <begin position="1"/>
        <end position="28"/>
    </location>
</feature>
<keyword evidence="1" id="KW-0676">Redox-active center</keyword>
<dbReference type="AlphaFoldDB" id="A0A4R8J0Q2"/>
<name>A0A4R8J0Q2_9GAMM</name>
<evidence type="ECO:0000256" key="1">
    <source>
        <dbReference type="ARBA" id="ARBA00023284"/>
    </source>
</evidence>
<feature type="chain" id="PRO_5020351426" evidence="2">
    <location>
        <begin position="29"/>
        <end position="171"/>
    </location>
</feature>
<evidence type="ECO:0000256" key="2">
    <source>
        <dbReference type="SAM" id="SignalP"/>
    </source>
</evidence>